<dbReference type="Gene3D" id="3.90.960.10">
    <property type="entry name" value="YbaK/aminoacyl-tRNA synthetase-associated domain"/>
    <property type="match status" value="1"/>
</dbReference>
<dbReference type="InterPro" id="IPR007214">
    <property type="entry name" value="YbaK/aa-tRNA-synth-assoc-dom"/>
</dbReference>
<comment type="caution">
    <text evidence="6">The sequence shown here is derived from an EMBL/GenBank/DDBJ whole genome shotgun (WGS) entry which is preliminary data.</text>
</comment>
<proteinExistence type="inferred from homology"/>
<name>A0A498C6T1_9GAMM</name>
<dbReference type="InterPro" id="IPR004369">
    <property type="entry name" value="Prolyl-tRNA_editing_YbaK/EbsC"/>
</dbReference>
<sequence>MNELSLSSVPEPGIDMTPAIIQARKAGIYFRTHRYVHEPDAASYGLEAADKLGLDPARVFKTLVAVMDNRRLVMAMVPVARQLDLKALARVDGAKKATMAPPREVERATGYVLGGVSPLGQKRPLAAFLDESAMGYATVHVSGGRRGLEIELAPADLLLLTGGQSAPVSL</sequence>
<dbReference type="NCBIfam" id="TIGR00011">
    <property type="entry name" value="YbaK_EbsC"/>
    <property type="match status" value="1"/>
</dbReference>
<dbReference type="EMBL" id="RCDA01000001">
    <property type="protein sequence ID" value="RLK50779.1"/>
    <property type="molecule type" value="Genomic_DNA"/>
</dbReference>
<evidence type="ECO:0000313" key="6">
    <source>
        <dbReference type="EMBL" id="RLK50779.1"/>
    </source>
</evidence>
<protein>
    <recommendedName>
        <fullName evidence="4">Cys-tRNA(Pro)/Cys-tRNA(Cys) deacylase</fullName>
        <ecNumber evidence="4">4.2.-.-</ecNumber>
    </recommendedName>
</protein>
<dbReference type="PIRSF" id="PIRSF006181">
    <property type="entry name" value="EbsC_YbaK"/>
    <property type="match status" value="1"/>
</dbReference>
<dbReference type="InterPro" id="IPR036754">
    <property type="entry name" value="YbaK/aa-tRNA-synt-asso_dom_sf"/>
</dbReference>
<keyword evidence="7" id="KW-1185">Reference proteome</keyword>
<evidence type="ECO:0000256" key="1">
    <source>
        <dbReference type="ARBA" id="ARBA00009798"/>
    </source>
</evidence>
<feature type="domain" description="YbaK/aminoacyl-tRNA synthetase-associated" evidence="5">
    <location>
        <begin position="40"/>
        <end position="158"/>
    </location>
</feature>
<accession>A0A498C6T1</accession>
<evidence type="ECO:0000256" key="2">
    <source>
        <dbReference type="ARBA" id="ARBA00022917"/>
    </source>
</evidence>
<evidence type="ECO:0000256" key="3">
    <source>
        <dbReference type="ARBA" id="ARBA00023239"/>
    </source>
</evidence>
<dbReference type="SUPFAM" id="SSF55826">
    <property type="entry name" value="YbaK/ProRS associated domain"/>
    <property type="match status" value="1"/>
</dbReference>
<keyword evidence="3 4" id="KW-0456">Lyase</keyword>
<evidence type="ECO:0000313" key="7">
    <source>
        <dbReference type="Proteomes" id="UP000275461"/>
    </source>
</evidence>
<keyword evidence="2 4" id="KW-0648">Protein biosynthesis</keyword>
<dbReference type="Proteomes" id="UP000275461">
    <property type="component" value="Unassembled WGS sequence"/>
</dbReference>
<dbReference type="PANTHER" id="PTHR30411:SF0">
    <property type="entry name" value="CYS-TRNA(PRO)_CYS-TRNA(CYS) DEACYLASE YBAK"/>
    <property type="match status" value="1"/>
</dbReference>
<dbReference type="GO" id="GO:0016829">
    <property type="term" value="F:lyase activity"/>
    <property type="evidence" value="ECO:0007669"/>
    <property type="project" value="UniProtKB-KW"/>
</dbReference>
<reference evidence="6 7" key="1">
    <citation type="submission" date="2018-10" db="EMBL/GenBank/DDBJ databases">
        <title>Genomic Encyclopedia of Type Strains, Phase IV (KMG-IV): sequencing the most valuable type-strain genomes for metagenomic binning, comparative biology and taxonomic classification.</title>
        <authorList>
            <person name="Goeker M."/>
        </authorList>
    </citation>
    <scope>NUCLEOTIDE SEQUENCE [LARGE SCALE GENOMIC DNA]</scope>
    <source>
        <strain evidence="6 7">DSM 12769</strain>
    </source>
</reference>
<dbReference type="EC" id="4.2.-.-" evidence="4"/>
<dbReference type="GO" id="GO:0006412">
    <property type="term" value="P:translation"/>
    <property type="evidence" value="ECO:0007669"/>
    <property type="project" value="UniProtKB-KW"/>
</dbReference>
<dbReference type="CDD" id="cd00002">
    <property type="entry name" value="YbaK_deacylase"/>
    <property type="match status" value="1"/>
</dbReference>
<dbReference type="PANTHER" id="PTHR30411">
    <property type="entry name" value="CYTOPLASMIC PROTEIN"/>
    <property type="match status" value="1"/>
</dbReference>
<dbReference type="Pfam" id="PF04073">
    <property type="entry name" value="tRNA_edit"/>
    <property type="match status" value="1"/>
</dbReference>
<organism evidence="6 7">
    <name type="scientific">Alkalispirillum mobile</name>
    <dbReference type="NCBI Taxonomy" id="85925"/>
    <lineage>
        <taxon>Bacteria</taxon>
        <taxon>Pseudomonadati</taxon>
        <taxon>Pseudomonadota</taxon>
        <taxon>Gammaproteobacteria</taxon>
        <taxon>Chromatiales</taxon>
        <taxon>Ectothiorhodospiraceae</taxon>
        <taxon>Alkalispirillum</taxon>
    </lineage>
</organism>
<comment type="similarity">
    <text evidence="1 4">Belongs to the prolyl-tRNA editing family. YbaK/EbsC subfamily.</text>
</comment>
<gene>
    <name evidence="6" type="ORF">DFR31_0686</name>
</gene>
<evidence type="ECO:0000256" key="4">
    <source>
        <dbReference type="PIRNR" id="PIRNR006181"/>
    </source>
</evidence>
<dbReference type="GO" id="GO:0002161">
    <property type="term" value="F:aminoacyl-tRNA deacylase activity"/>
    <property type="evidence" value="ECO:0007669"/>
    <property type="project" value="InterPro"/>
</dbReference>
<evidence type="ECO:0000259" key="5">
    <source>
        <dbReference type="Pfam" id="PF04073"/>
    </source>
</evidence>
<dbReference type="AlphaFoldDB" id="A0A498C6T1"/>